<reference evidence="2 3" key="1">
    <citation type="submission" date="2024-09" db="EMBL/GenBank/DDBJ databases">
        <authorList>
            <person name="Sun Q."/>
            <person name="Mori K."/>
        </authorList>
    </citation>
    <scope>NUCLEOTIDE SEQUENCE [LARGE SCALE GENOMIC DNA]</scope>
    <source>
        <strain evidence="2 3">TISTR 2452</strain>
    </source>
</reference>
<dbReference type="EMBL" id="JBHMDO010000056">
    <property type="protein sequence ID" value="MFB9331138.1"/>
    <property type="molecule type" value="Genomic_DNA"/>
</dbReference>
<dbReference type="Proteomes" id="UP001589747">
    <property type="component" value="Unassembled WGS sequence"/>
</dbReference>
<feature type="domain" description="DUF4825" evidence="1">
    <location>
        <begin position="27"/>
        <end position="112"/>
    </location>
</feature>
<dbReference type="Pfam" id="PF16107">
    <property type="entry name" value="DUF4825"/>
    <property type="match status" value="1"/>
</dbReference>
<evidence type="ECO:0000259" key="1">
    <source>
        <dbReference type="Pfam" id="PF16107"/>
    </source>
</evidence>
<comment type="caution">
    <text evidence="2">The sequence shown here is derived from an EMBL/GenBank/DDBJ whole genome shotgun (WGS) entry which is preliminary data.</text>
</comment>
<accession>A0ABV5L394</accession>
<protein>
    <submittedName>
        <fullName evidence="2">DUF4825 domain-containing protein</fullName>
    </submittedName>
</protein>
<evidence type="ECO:0000313" key="3">
    <source>
        <dbReference type="Proteomes" id="UP001589747"/>
    </source>
</evidence>
<gene>
    <name evidence="2" type="ORF">ACFFSY_34825</name>
</gene>
<sequence length="160" mass="18148">MIMMMVMALALAACTSTNMTPNSDEDLFKFKNTPLGNSSAVGQIIHQLPASDKFNEMKLETDQEPYGLSLSYDNVNEPLSLDDLEQTIVYNASFIFALIPNVERVTFTLEAKTYVIHREALQKWYDGRVLEEFESADALKEYIGAYISDQQKMDQLLEES</sequence>
<evidence type="ECO:0000313" key="2">
    <source>
        <dbReference type="EMBL" id="MFB9331138.1"/>
    </source>
</evidence>
<dbReference type="InterPro" id="IPR032250">
    <property type="entry name" value="DUF4825"/>
</dbReference>
<keyword evidence="3" id="KW-1185">Reference proteome</keyword>
<organism evidence="2 3">
    <name type="scientific">Paenibacillus aurantiacus</name>
    <dbReference type="NCBI Taxonomy" id="1936118"/>
    <lineage>
        <taxon>Bacteria</taxon>
        <taxon>Bacillati</taxon>
        <taxon>Bacillota</taxon>
        <taxon>Bacilli</taxon>
        <taxon>Bacillales</taxon>
        <taxon>Paenibacillaceae</taxon>
        <taxon>Paenibacillus</taxon>
    </lineage>
</organism>
<proteinExistence type="predicted"/>
<dbReference type="RefSeq" id="WP_377503187.1">
    <property type="nucleotide sequence ID" value="NZ_JBHMDO010000056.1"/>
</dbReference>
<name>A0ABV5L394_9BACL</name>